<keyword evidence="1" id="KW-1133">Transmembrane helix</keyword>
<keyword evidence="1" id="KW-0812">Transmembrane</keyword>
<proteinExistence type="predicted"/>
<reference evidence="3" key="1">
    <citation type="submission" date="2016-10" db="EMBL/GenBank/DDBJ databases">
        <authorList>
            <person name="Varghese N."/>
            <person name="Submissions S."/>
        </authorList>
    </citation>
    <scope>NUCLEOTIDE SEQUENCE [LARGE SCALE GENOMIC DNA]</scope>
    <source>
        <strain evidence="3">CGMCC 1.7061</strain>
    </source>
</reference>
<keyword evidence="3" id="KW-1185">Reference proteome</keyword>
<protein>
    <submittedName>
        <fullName evidence="2">Uncharacterized protein</fullName>
    </submittedName>
</protein>
<sequence>MGNGLWVVLVVVVIAVGLIWYQKTRTDRTLQALTESGFEVSRQWRSNVLVVADDGKGQLAIVWPQRYTTVDATALVGVEVTEQELEANRHRYTVVLTFDHPDVQRIGLALNQRGDRARAWAQEIEQWRARYR</sequence>
<dbReference type="AlphaFoldDB" id="A0A1I4LYB8"/>
<gene>
    <name evidence="2" type="ORF">SAMN04487963_0739</name>
</gene>
<dbReference type="OrthoDB" id="6369530at2"/>
<accession>A0A1I4LYB8</accession>
<feature type="transmembrane region" description="Helical" evidence="1">
    <location>
        <begin position="6"/>
        <end position="21"/>
    </location>
</feature>
<dbReference type="Proteomes" id="UP000198519">
    <property type="component" value="Unassembled WGS sequence"/>
</dbReference>
<dbReference type="RefSeq" id="WP_092020517.1">
    <property type="nucleotide sequence ID" value="NZ_FOUE01000001.1"/>
</dbReference>
<keyword evidence="1" id="KW-0472">Membrane</keyword>
<name>A0A1I4LYB8_9GAMM</name>
<dbReference type="EMBL" id="FOUE01000001">
    <property type="protein sequence ID" value="SFL95942.1"/>
    <property type="molecule type" value="Genomic_DNA"/>
</dbReference>
<evidence type="ECO:0000313" key="3">
    <source>
        <dbReference type="Proteomes" id="UP000198519"/>
    </source>
</evidence>
<organism evidence="2 3">
    <name type="scientific">Marinobacter zhejiangensis</name>
    <dbReference type="NCBI Taxonomy" id="488535"/>
    <lineage>
        <taxon>Bacteria</taxon>
        <taxon>Pseudomonadati</taxon>
        <taxon>Pseudomonadota</taxon>
        <taxon>Gammaproteobacteria</taxon>
        <taxon>Pseudomonadales</taxon>
        <taxon>Marinobacteraceae</taxon>
        <taxon>Marinobacter</taxon>
    </lineage>
</organism>
<evidence type="ECO:0000256" key="1">
    <source>
        <dbReference type="SAM" id="Phobius"/>
    </source>
</evidence>
<evidence type="ECO:0000313" key="2">
    <source>
        <dbReference type="EMBL" id="SFL95942.1"/>
    </source>
</evidence>